<sequence length="376" mass="39916">MLFGTPKIFSSKIGFNVLEKDKVNVVIQGHVPLLSEKIIEFSDDPLLLEKARSLGANGINIVGCCCTGNDALMRHGIPIAGSNIHQELIIATGLAEAVVVDVQCIYPNIENVARHFHTKIISTMKEARFKSAQHIPFDEENADDAAKSILNAAIENFPKRGHRIFLPQEKSHDLMAGFSVENVLGVLAAINPQDPFKPLIESIKSGDINGIVLMAGCISPEMTESSQVIIVKELLKQNVLVFSTGCSAQACARGGLLTPDATMEFAGDKLKGILRSLGDIAGLGKPLPPVWHFGSCVDNSRPIILAIALAQKMGISLKDMPVAASASDWVAEKAAAIGAGTVALGITVHLGRAPPILGGPEVVTLLTQKSEELFGA</sequence>
<protein>
    <submittedName>
        <fullName evidence="5">Carbon-monoxide dehydrogenase, catalytic subunit</fullName>
    </submittedName>
</protein>
<dbReference type="InterPro" id="IPR011254">
    <property type="entry name" value="Prismane-like_sf"/>
</dbReference>
<evidence type="ECO:0000313" key="6">
    <source>
        <dbReference type="Proteomes" id="UP000050360"/>
    </source>
</evidence>
<evidence type="ECO:0000256" key="2">
    <source>
        <dbReference type="ARBA" id="ARBA00022723"/>
    </source>
</evidence>
<gene>
    <name evidence="5" type="primary">cooS_3</name>
    <name evidence="5" type="ORF">MPEBLZ_02151</name>
</gene>
<dbReference type="AlphaFoldDB" id="A0A0P8AG29"/>
<keyword evidence="3" id="KW-0408">Iron</keyword>
<dbReference type="GO" id="GO:0046872">
    <property type="term" value="F:metal ion binding"/>
    <property type="evidence" value="ECO:0007669"/>
    <property type="project" value="UniProtKB-KW"/>
</dbReference>
<reference evidence="5 6" key="1">
    <citation type="submission" date="2015-09" db="EMBL/GenBank/DDBJ databases">
        <title>A metagenomics-based metabolic model of nitrate-dependent anaerobic oxidation of methane by Methanoperedens-like archaea.</title>
        <authorList>
            <person name="Arshad A."/>
            <person name="Speth D.R."/>
            <person name="De Graaf R.M."/>
            <person name="Op Den Camp H.J."/>
            <person name="Jetten M.S."/>
            <person name="Welte C.U."/>
        </authorList>
    </citation>
    <scope>NUCLEOTIDE SEQUENCE [LARGE SCALE GENOMIC DNA]</scope>
</reference>
<dbReference type="Proteomes" id="UP000050360">
    <property type="component" value="Unassembled WGS sequence"/>
</dbReference>
<dbReference type="InterPro" id="IPR004137">
    <property type="entry name" value="HCP/CODH"/>
</dbReference>
<keyword evidence="1" id="KW-0004">4Fe-4S</keyword>
<evidence type="ECO:0000256" key="4">
    <source>
        <dbReference type="ARBA" id="ARBA00023014"/>
    </source>
</evidence>
<dbReference type="GO" id="GO:0004601">
    <property type="term" value="F:peroxidase activity"/>
    <property type="evidence" value="ECO:0007669"/>
    <property type="project" value="TreeGrafter"/>
</dbReference>
<evidence type="ECO:0000313" key="5">
    <source>
        <dbReference type="EMBL" id="KPQ43289.1"/>
    </source>
</evidence>
<proteinExistence type="predicted"/>
<dbReference type="PANTHER" id="PTHR30109">
    <property type="entry name" value="HYDROXYLAMINE REDUCTASE"/>
    <property type="match status" value="1"/>
</dbReference>
<dbReference type="GO" id="GO:0051539">
    <property type="term" value="F:4 iron, 4 sulfur cluster binding"/>
    <property type="evidence" value="ECO:0007669"/>
    <property type="project" value="UniProtKB-KW"/>
</dbReference>
<organism evidence="5 6">
    <name type="scientific">Candidatus Methanoperedens nitratireducens</name>
    <dbReference type="NCBI Taxonomy" id="1392998"/>
    <lineage>
        <taxon>Archaea</taxon>
        <taxon>Methanobacteriati</taxon>
        <taxon>Methanobacteriota</taxon>
        <taxon>Stenosarchaea group</taxon>
        <taxon>Methanomicrobia</taxon>
        <taxon>Methanosarcinales</taxon>
        <taxon>ANME-2 cluster</taxon>
        <taxon>Candidatus Methanoperedentaceae</taxon>
        <taxon>Candidatus Methanoperedens</taxon>
    </lineage>
</organism>
<feature type="non-terminal residue" evidence="5">
    <location>
        <position position="376"/>
    </location>
</feature>
<keyword evidence="4" id="KW-0411">Iron-sulfur</keyword>
<dbReference type="Pfam" id="PF03063">
    <property type="entry name" value="Prismane"/>
    <property type="match status" value="1"/>
</dbReference>
<dbReference type="InterPro" id="IPR016099">
    <property type="entry name" value="Prismane-like_a/b-sand"/>
</dbReference>
<dbReference type="GO" id="GO:0050418">
    <property type="term" value="F:hydroxylamine reductase activity"/>
    <property type="evidence" value="ECO:0007669"/>
    <property type="project" value="TreeGrafter"/>
</dbReference>
<evidence type="ECO:0000256" key="3">
    <source>
        <dbReference type="ARBA" id="ARBA00023004"/>
    </source>
</evidence>
<evidence type="ECO:0000256" key="1">
    <source>
        <dbReference type="ARBA" id="ARBA00022485"/>
    </source>
</evidence>
<dbReference type="SUPFAM" id="SSF56821">
    <property type="entry name" value="Prismane protein-like"/>
    <property type="match status" value="1"/>
</dbReference>
<keyword evidence="2" id="KW-0479">Metal-binding</keyword>
<dbReference type="EMBL" id="LKCM01000163">
    <property type="protein sequence ID" value="KPQ43289.1"/>
    <property type="molecule type" value="Genomic_DNA"/>
</dbReference>
<accession>A0A0P8AG29</accession>
<dbReference type="GO" id="GO:0042542">
    <property type="term" value="P:response to hydrogen peroxide"/>
    <property type="evidence" value="ECO:0007669"/>
    <property type="project" value="TreeGrafter"/>
</dbReference>
<comment type="caution">
    <text evidence="5">The sequence shown here is derived from an EMBL/GenBank/DDBJ whole genome shotgun (WGS) entry which is preliminary data.</text>
</comment>
<dbReference type="Gene3D" id="3.40.50.2030">
    <property type="match status" value="2"/>
</dbReference>
<dbReference type="PANTHER" id="PTHR30109:SF4">
    <property type="entry name" value="CARBON MONOXIDE DEHYDROGENASE"/>
    <property type="match status" value="1"/>
</dbReference>
<name>A0A0P8AG29_9EURY</name>